<sequence>MGNNNSTQKNKISAGLIIDSDELHSNPIFPKEIKDEILDSPYYLLIFISREDVVKISCFPTQNNNIKKILIKLKEFSPELVKGISRVLNELNLSKNILHTTGLCYEMEKCFYETYLTGGIIDSGELTVDSIKDKFLSVDKVLSVDFEDIPSLH</sequence>
<comment type="caution">
    <text evidence="1">The sequence shown here is derived from an EMBL/GenBank/DDBJ whole genome shotgun (WGS) entry which is preliminary data.</text>
</comment>
<name>A0A0F9T3B2_9ZZZZ</name>
<evidence type="ECO:0000313" key="2">
    <source>
        <dbReference type="EMBL" id="KKN46460.1"/>
    </source>
</evidence>
<accession>A0A0F9T3B2</accession>
<gene>
    <name evidence="2" type="ORF">LCGC14_0672640</name>
    <name evidence="1" type="ORF">LCGC14_0778350</name>
</gene>
<dbReference type="EMBL" id="LAZR01001329">
    <property type="protein sequence ID" value="KKN46460.1"/>
    <property type="molecule type" value="Genomic_DNA"/>
</dbReference>
<evidence type="ECO:0000313" key="1">
    <source>
        <dbReference type="EMBL" id="KKN35973.1"/>
    </source>
</evidence>
<organism evidence="1">
    <name type="scientific">marine sediment metagenome</name>
    <dbReference type="NCBI Taxonomy" id="412755"/>
    <lineage>
        <taxon>unclassified sequences</taxon>
        <taxon>metagenomes</taxon>
        <taxon>ecological metagenomes</taxon>
    </lineage>
</organism>
<dbReference type="EMBL" id="LAZR01001997">
    <property type="protein sequence ID" value="KKN35973.1"/>
    <property type="molecule type" value="Genomic_DNA"/>
</dbReference>
<protein>
    <submittedName>
        <fullName evidence="1">Uncharacterized protein</fullName>
    </submittedName>
</protein>
<proteinExistence type="predicted"/>
<reference evidence="1" key="1">
    <citation type="journal article" date="2015" name="Nature">
        <title>Complex archaea that bridge the gap between prokaryotes and eukaryotes.</title>
        <authorList>
            <person name="Spang A."/>
            <person name="Saw J.H."/>
            <person name="Jorgensen S.L."/>
            <person name="Zaremba-Niedzwiedzka K."/>
            <person name="Martijn J."/>
            <person name="Lind A.E."/>
            <person name="van Eijk R."/>
            <person name="Schleper C."/>
            <person name="Guy L."/>
            <person name="Ettema T.J."/>
        </authorList>
    </citation>
    <scope>NUCLEOTIDE SEQUENCE</scope>
</reference>
<dbReference type="AlphaFoldDB" id="A0A0F9T3B2"/>